<accession>A0A3A3GJ25</accession>
<dbReference type="AlphaFoldDB" id="A0A3A3GJ25"/>
<gene>
    <name evidence="1" type="ORF">DQX05_10820</name>
</gene>
<dbReference type="RefSeq" id="WP_147385175.1">
    <property type="nucleotide sequence ID" value="NZ_QYZD01000007.1"/>
</dbReference>
<reference evidence="1 2" key="1">
    <citation type="submission" date="2018-09" db="EMBL/GenBank/DDBJ databases">
        <title>Paenibacillus SK2017-BO5.</title>
        <authorList>
            <person name="Piskunova J.V."/>
            <person name="Dubiley S.A."/>
            <person name="Severinov K.V."/>
        </authorList>
    </citation>
    <scope>NUCLEOTIDE SEQUENCE [LARGE SCALE GENOMIC DNA]</scope>
    <source>
        <strain evidence="1 2">BO5</strain>
    </source>
</reference>
<sequence>MTANGDVYQMGGILYFGTEVDPEDFIWKLDIGQVKAIAAGNMRSYAVLKDGTVWSWKNIVQKKKYAAAHLPGFAKMATIAAGSRNADFAVGLDEKGNPWAWGDNSARNLGFGLPFKMQKGTDASAAPTRNFISNGQLWAYGTNNDYGQLGNGTRANYDTAQTGSFLAIKLCSRWSLGPSGFFRRDDFCYDRNVCS</sequence>
<dbReference type="EMBL" id="QYZD01000007">
    <property type="protein sequence ID" value="RJG24338.1"/>
    <property type="molecule type" value="Genomic_DNA"/>
</dbReference>
<protein>
    <submittedName>
        <fullName evidence="1">Uncharacterized protein</fullName>
    </submittedName>
</protein>
<evidence type="ECO:0000313" key="2">
    <source>
        <dbReference type="Proteomes" id="UP000266177"/>
    </source>
</evidence>
<evidence type="ECO:0000313" key="1">
    <source>
        <dbReference type="EMBL" id="RJG24338.1"/>
    </source>
</evidence>
<proteinExistence type="predicted"/>
<organism evidence="1 2">
    <name type="scientific">Paenibacillus thiaminolyticus</name>
    <name type="common">Bacillus thiaminolyticus</name>
    <dbReference type="NCBI Taxonomy" id="49283"/>
    <lineage>
        <taxon>Bacteria</taxon>
        <taxon>Bacillati</taxon>
        <taxon>Bacillota</taxon>
        <taxon>Bacilli</taxon>
        <taxon>Bacillales</taxon>
        <taxon>Paenibacillaceae</taxon>
        <taxon>Paenibacillus</taxon>
    </lineage>
</organism>
<name>A0A3A3GJ25_PANTH</name>
<dbReference type="Gene3D" id="2.130.10.30">
    <property type="entry name" value="Regulator of chromosome condensation 1/beta-lactamase-inhibitor protein II"/>
    <property type="match status" value="1"/>
</dbReference>
<dbReference type="OrthoDB" id="2506770at2"/>
<dbReference type="SUPFAM" id="SSF50985">
    <property type="entry name" value="RCC1/BLIP-II"/>
    <property type="match status" value="1"/>
</dbReference>
<dbReference type="Proteomes" id="UP000266177">
    <property type="component" value="Unassembled WGS sequence"/>
</dbReference>
<dbReference type="InterPro" id="IPR009091">
    <property type="entry name" value="RCC1/BLIP-II"/>
</dbReference>
<comment type="caution">
    <text evidence="1">The sequence shown here is derived from an EMBL/GenBank/DDBJ whole genome shotgun (WGS) entry which is preliminary data.</text>
</comment>